<dbReference type="PANTHER" id="PTHR21011">
    <property type="entry name" value="MITOCHONDRIAL 28S RIBOSOMAL PROTEIN S6"/>
    <property type="match status" value="1"/>
</dbReference>
<accession>A0A9N6ZG84</accession>
<dbReference type="SUPFAM" id="SSF54995">
    <property type="entry name" value="Ribosomal protein S6"/>
    <property type="match status" value="1"/>
</dbReference>
<dbReference type="InterPro" id="IPR000529">
    <property type="entry name" value="Ribosomal_bS6"/>
</dbReference>
<proteinExistence type="inferred from homology"/>
<dbReference type="InterPro" id="IPR014717">
    <property type="entry name" value="Transl_elong_EF1B/ribsomal_bS6"/>
</dbReference>
<dbReference type="GO" id="GO:0070181">
    <property type="term" value="F:small ribosomal subunit rRNA binding"/>
    <property type="evidence" value="ECO:0007669"/>
    <property type="project" value="TreeGrafter"/>
</dbReference>
<dbReference type="GO" id="GO:0006412">
    <property type="term" value="P:translation"/>
    <property type="evidence" value="ECO:0007669"/>
    <property type="project" value="InterPro"/>
</dbReference>
<dbReference type="PANTHER" id="PTHR21011:SF1">
    <property type="entry name" value="SMALL RIBOSOMAL SUBUNIT PROTEIN BS6M"/>
    <property type="match status" value="1"/>
</dbReference>
<evidence type="ECO:0000256" key="3">
    <source>
        <dbReference type="ARBA" id="ARBA00035365"/>
    </source>
</evidence>
<dbReference type="CDD" id="cd15465">
    <property type="entry name" value="bS6_mito"/>
    <property type="match status" value="1"/>
</dbReference>
<sequence>MPSYELSLLLRILSKPELVSSLKRTAETISDHGGVLRQFTSLGTSPLPFKMRAHNQIHREGTYFVMNFDIPSSSLDTLRDELHRDIDLVRFLVSKEEGLTSKPFECTLEEELQPPAYRKDVQKMIEEGQKQVRRQGGYNRNTPGFDYYPFQR</sequence>
<evidence type="ECO:0000313" key="4">
    <source>
        <dbReference type="EMBL" id="CAG4635191.1"/>
    </source>
</evidence>
<comment type="similarity">
    <text evidence="1">Belongs to the bacterial ribosomal protein bS6 family.</text>
</comment>
<dbReference type="FunFam" id="3.30.70.60:FF:000014">
    <property type="entry name" value="28S ribosomal protein S6, mitochondrial"/>
    <property type="match status" value="1"/>
</dbReference>
<dbReference type="AlphaFoldDB" id="A0A9N6ZG84"/>
<dbReference type="Gene3D" id="3.30.70.60">
    <property type="match status" value="1"/>
</dbReference>
<dbReference type="GO" id="GO:0003735">
    <property type="term" value="F:structural constituent of ribosome"/>
    <property type="evidence" value="ECO:0007669"/>
    <property type="project" value="InterPro"/>
</dbReference>
<reference evidence="4" key="1">
    <citation type="submission" date="2021-04" db="EMBL/GenBank/DDBJ databases">
        <authorList>
            <person name="Cornetti L."/>
        </authorList>
    </citation>
    <scope>NUCLEOTIDE SEQUENCE</scope>
</reference>
<name>A0A9N6ZG84_9CRUS</name>
<protein>
    <recommendedName>
        <fullName evidence="2">Small ribosomal subunit protein bS6m</fullName>
    </recommendedName>
    <alternativeName>
        <fullName evidence="3">28S ribosomal protein S6, mitochondrial</fullName>
    </alternativeName>
</protein>
<evidence type="ECO:0000256" key="2">
    <source>
        <dbReference type="ARBA" id="ARBA00035170"/>
    </source>
</evidence>
<dbReference type="Pfam" id="PF01250">
    <property type="entry name" value="Ribosomal_S6"/>
    <property type="match status" value="1"/>
</dbReference>
<gene>
    <name evidence="4" type="primary">EOG090X0IQO</name>
</gene>
<dbReference type="EMBL" id="OC978536">
    <property type="protein sequence ID" value="CAG4635191.1"/>
    <property type="molecule type" value="Genomic_DNA"/>
</dbReference>
<dbReference type="GO" id="GO:0005763">
    <property type="term" value="C:mitochondrial small ribosomal subunit"/>
    <property type="evidence" value="ECO:0007669"/>
    <property type="project" value="TreeGrafter"/>
</dbReference>
<evidence type="ECO:0000256" key="1">
    <source>
        <dbReference type="ARBA" id="ARBA00009512"/>
    </source>
</evidence>
<dbReference type="InterPro" id="IPR035980">
    <property type="entry name" value="Ribosomal_bS6_sf"/>
</dbReference>
<organism evidence="4">
    <name type="scientific">Alona affinis</name>
    <dbReference type="NCBI Taxonomy" id="381656"/>
    <lineage>
        <taxon>Eukaryota</taxon>
        <taxon>Metazoa</taxon>
        <taxon>Ecdysozoa</taxon>
        <taxon>Arthropoda</taxon>
        <taxon>Crustacea</taxon>
        <taxon>Branchiopoda</taxon>
        <taxon>Diplostraca</taxon>
        <taxon>Cladocera</taxon>
        <taxon>Anomopoda</taxon>
        <taxon>Chydoridae</taxon>
        <taxon>Alona</taxon>
    </lineage>
</organism>